<dbReference type="Proteomes" id="UP001148629">
    <property type="component" value="Unassembled WGS sequence"/>
</dbReference>
<proteinExistence type="predicted"/>
<evidence type="ECO:0000313" key="1">
    <source>
        <dbReference type="EMBL" id="KAJ3548283.1"/>
    </source>
</evidence>
<protein>
    <submittedName>
        <fullName evidence="1">Uncharacterized protein</fullName>
    </submittedName>
</protein>
<dbReference type="EMBL" id="JANRMS010000053">
    <property type="protein sequence ID" value="KAJ3548283.1"/>
    <property type="molecule type" value="Genomic_DNA"/>
</dbReference>
<comment type="caution">
    <text evidence="1">The sequence shown here is derived from an EMBL/GenBank/DDBJ whole genome shotgun (WGS) entry which is preliminary data.</text>
</comment>
<accession>A0ACC1SXA9</accession>
<keyword evidence="2" id="KW-1185">Reference proteome</keyword>
<name>A0ACC1SXA9_9HYPO</name>
<organism evidence="1 2">
    <name type="scientific">Fusarium decemcellulare</name>
    <dbReference type="NCBI Taxonomy" id="57161"/>
    <lineage>
        <taxon>Eukaryota</taxon>
        <taxon>Fungi</taxon>
        <taxon>Dikarya</taxon>
        <taxon>Ascomycota</taxon>
        <taxon>Pezizomycotina</taxon>
        <taxon>Sordariomycetes</taxon>
        <taxon>Hypocreomycetidae</taxon>
        <taxon>Hypocreales</taxon>
        <taxon>Nectriaceae</taxon>
        <taxon>Fusarium</taxon>
        <taxon>Fusarium decemcellulare species complex</taxon>
    </lineage>
</organism>
<reference evidence="1" key="1">
    <citation type="submission" date="2022-08" db="EMBL/GenBank/DDBJ databases">
        <title>Genome Sequence of Fusarium decemcellulare.</title>
        <authorList>
            <person name="Buettner E."/>
        </authorList>
    </citation>
    <scope>NUCLEOTIDE SEQUENCE</scope>
    <source>
        <strain evidence="1">Babe19</strain>
    </source>
</reference>
<gene>
    <name evidence="1" type="ORF">NM208_g1094</name>
</gene>
<sequence length="662" mass="74713">MMEPDNRASANRVTKPPRRIACVRCRTRKKRCDHAIPVCGECKKSGSECIQAGIRRSGSVTTVPTAYLQQLETQLSELQDPSSPRQGLVAPVDEEAAGHGDDQESGYPSPMDNDSQFQPWAPDLTIEVAADDPSPMASTRNAAPSTCSRDTSLSQRRPASRTSNITHDTQLTKQRERASIGKDWLDHYAHVYFCHIQPQWSFLDEEAWNRQFNAWNTAASKLEGAQLFILHLVLAIGALLSSSYRHDCPHLTHAQKLHKSAVRHHLLAVNQHPDPLIRTQAFLLILIHAFHDSSHDAVQSSIMVALMNCGNLMGQDDSQVLGGDRYSSYNLLRKQCIMSCHIVNEVISSAWTFDQPFMFEMLDEEIFGNVSKMEIDPGQAGFYEHLFQLRRIQSKIRHSNKKLQRLDPSDPFRERCRMRLKQELQDWKESVQSFVSASPPDNVVYHEPGSLFKLYDYGISILMQERPSMMGVEDIGQLVECCSEACRTFRSSQQANSVIYWTWTALMYQFRIGVMLLYCFYMTPPMLRTPVFSLETTLSGIENCRQTLEGFASRWPTALVFLQTYQLLAQATFDGFPLGAGSNTGTLESPTTPALCATQQSSSEWKSQMVALITELKLQHVHQAVVTLVQEMVHNPRALDPELGDMEFAPTLTLGELDLFNF</sequence>
<evidence type="ECO:0000313" key="2">
    <source>
        <dbReference type="Proteomes" id="UP001148629"/>
    </source>
</evidence>